<proteinExistence type="predicted"/>
<accession>X1HCC0</accession>
<feature type="non-terminal residue" evidence="1">
    <location>
        <position position="77"/>
    </location>
</feature>
<protein>
    <submittedName>
        <fullName evidence="1">Uncharacterized protein</fullName>
    </submittedName>
</protein>
<gene>
    <name evidence="1" type="ORF">S03H2_48861</name>
</gene>
<name>X1HCC0_9ZZZZ</name>
<reference evidence="1" key="1">
    <citation type="journal article" date="2014" name="Front. Microbiol.">
        <title>High frequency of phylogenetically diverse reductive dehalogenase-homologous genes in deep subseafloor sedimentary metagenomes.</title>
        <authorList>
            <person name="Kawai M."/>
            <person name="Futagami T."/>
            <person name="Toyoda A."/>
            <person name="Takaki Y."/>
            <person name="Nishi S."/>
            <person name="Hori S."/>
            <person name="Arai W."/>
            <person name="Tsubouchi T."/>
            <person name="Morono Y."/>
            <person name="Uchiyama I."/>
            <person name="Ito T."/>
            <person name="Fujiyama A."/>
            <person name="Inagaki F."/>
            <person name="Takami H."/>
        </authorList>
    </citation>
    <scope>NUCLEOTIDE SEQUENCE</scope>
    <source>
        <strain evidence="1">Expedition CK06-06</strain>
    </source>
</reference>
<dbReference type="AlphaFoldDB" id="X1HCC0"/>
<evidence type="ECO:0000313" key="1">
    <source>
        <dbReference type="EMBL" id="GAH67851.1"/>
    </source>
</evidence>
<sequence length="77" mass="9180">MIEDHYLKIIPKKREKLNKGFLSSILIYVHKFFENESKIRPDISRFYLPLPSININIIELGGRASLQFDLYRREISL</sequence>
<comment type="caution">
    <text evidence="1">The sequence shown here is derived from an EMBL/GenBank/DDBJ whole genome shotgun (WGS) entry which is preliminary data.</text>
</comment>
<organism evidence="1">
    <name type="scientific">marine sediment metagenome</name>
    <dbReference type="NCBI Taxonomy" id="412755"/>
    <lineage>
        <taxon>unclassified sequences</taxon>
        <taxon>metagenomes</taxon>
        <taxon>ecological metagenomes</taxon>
    </lineage>
</organism>
<dbReference type="EMBL" id="BARU01030840">
    <property type="protein sequence ID" value="GAH67851.1"/>
    <property type="molecule type" value="Genomic_DNA"/>
</dbReference>